<reference evidence="1" key="1">
    <citation type="submission" date="2022-03" db="EMBL/GenBank/DDBJ databases">
        <authorList>
            <person name="Lindestad O."/>
        </authorList>
    </citation>
    <scope>NUCLEOTIDE SEQUENCE</scope>
</reference>
<dbReference type="Proteomes" id="UP000838756">
    <property type="component" value="Unassembled WGS sequence"/>
</dbReference>
<evidence type="ECO:0000313" key="1">
    <source>
        <dbReference type="EMBL" id="CAH2266088.1"/>
    </source>
</evidence>
<proteinExistence type="predicted"/>
<organism evidence="1 2">
    <name type="scientific">Pararge aegeria aegeria</name>
    <dbReference type="NCBI Taxonomy" id="348720"/>
    <lineage>
        <taxon>Eukaryota</taxon>
        <taxon>Metazoa</taxon>
        <taxon>Ecdysozoa</taxon>
        <taxon>Arthropoda</taxon>
        <taxon>Hexapoda</taxon>
        <taxon>Insecta</taxon>
        <taxon>Pterygota</taxon>
        <taxon>Neoptera</taxon>
        <taxon>Endopterygota</taxon>
        <taxon>Lepidoptera</taxon>
        <taxon>Glossata</taxon>
        <taxon>Ditrysia</taxon>
        <taxon>Papilionoidea</taxon>
        <taxon>Nymphalidae</taxon>
        <taxon>Satyrinae</taxon>
        <taxon>Satyrini</taxon>
        <taxon>Parargina</taxon>
        <taxon>Pararge</taxon>
    </lineage>
</organism>
<dbReference type="EMBL" id="CAKXAJ010026300">
    <property type="protein sequence ID" value="CAH2266088.1"/>
    <property type="molecule type" value="Genomic_DNA"/>
</dbReference>
<name>A0A8S4SCP8_9NEOP</name>
<protein>
    <submittedName>
        <fullName evidence="1">Jg11093 protein</fullName>
    </submittedName>
</protein>
<accession>A0A8S4SCP8</accession>
<evidence type="ECO:0000313" key="2">
    <source>
        <dbReference type="Proteomes" id="UP000838756"/>
    </source>
</evidence>
<gene>
    <name evidence="1" type="primary">jg11093</name>
    <name evidence="1" type="ORF">PAEG_LOCUS25170</name>
</gene>
<sequence>MATPHWQSQQIARNAKQAAQYRGFRNSSSGRQSSEVIMMKMTYLHMFNDLCHFESNTLSIRSMYRVNSFIYSWRVSARKQTRNTTRIMGRGGGLRTLIRTKSLPYQAVKMNAGTGEVKLDFFKLGYKFDTTGFSKFFGPIAWL</sequence>
<keyword evidence="2" id="KW-1185">Reference proteome</keyword>
<comment type="caution">
    <text evidence="1">The sequence shown here is derived from an EMBL/GenBank/DDBJ whole genome shotgun (WGS) entry which is preliminary data.</text>
</comment>
<dbReference type="AlphaFoldDB" id="A0A8S4SCP8"/>